<sequence length="430" mass="48778">MKLIKKGDPREADSIQLGRDSYLDHLYGVFRFDNPRADGFQTEREEEIISRSGKKFKISVPESLRIALPERKAVNLDSFHMDPIGDNLDSMLLLTMRAGWNQVERDLERIVALDPQGNFVAHFTGPDYDIPVATASVAPLGARHTWIGMILVHPELRRQGVANAMMQHCVRYALSQGKIINGLDATPMGNTVYGAVGYVGSYRIWRCFFPTAQFREVKYDGSHISRVEESDLEELVRYDAARWLERGNVLRELWRDSREEAYLSRNDNGDIEGYLLARPGRLRFFVGPFSADSEKPAANLLAHTCRSLDSRGVSEAFIDTPESRFADPGKYDRSLFDQVNKPSGHALIKALTPVRDFTRMYQVADERKAAALVAEFIAQEKLEKSNRRVQEFADAMYASVANCTETLGLMEYEERCLQKYYWGISGPEKG</sequence>
<dbReference type="CDD" id="cd04301">
    <property type="entry name" value="NAT_SF"/>
    <property type="match status" value="1"/>
</dbReference>
<evidence type="ECO:0000259" key="1">
    <source>
        <dbReference type="PROSITE" id="PS51186"/>
    </source>
</evidence>
<name>A0A1F5YJW5_9BACT</name>
<dbReference type="InterPro" id="IPR052729">
    <property type="entry name" value="Acyl/Acetyltrans_Enzymes"/>
</dbReference>
<dbReference type="Gene3D" id="3.40.630.30">
    <property type="match status" value="1"/>
</dbReference>
<gene>
    <name evidence="2" type="ORF">A3F83_09715</name>
</gene>
<dbReference type="EMBL" id="MFIX01000255">
    <property type="protein sequence ID" value="OGG00498.1"/>
    <property type="molecule type" value="Genomic_DNA"/>
</dbReference>
<dbReference type="InterPro" id="IPR041496">
    <property type="entry name" value="YitH/HolE_GNAT"/>
</dbReference>
<dbReference type="Pfam" id="PF00583">
    <property type="entry name" value="Acetyltransf_1"/>
    <property type="match status" value="1"/>
</dbReference>
<dbReference type="Gene3D" id="3.40.630.90">
    <property type="match status" value="1"/>
</dbReference>
<dbReference type="AlphaFoldDB" id="A0A1F5YJW5"/>
<dbReference type="PANTHER" id="PTHR47237">
    <property type="entry name" value="SLL0310 PROTEIN"/>
    <property type="match status" value="1"/>
</dbReference>
<dbReference type="GO" id="GO:0016747">
    <property type="term" value="F:acyltransferase activity, transferring groups other than amino-acyl groups"/>
    <property type="evidence" value="ECO:0007669"/>
    <property type="project" value="InterPro"/>
</dbReference>
<dbReference type="Proteomes" id="UP000179129">
    <property type="component" value="Unassembled WGS sequence"/>
</dbReference>
<dbReference type="STRING" id="1817867.A3F83_09715"/>
<accession>A0A1F5YJW5</accession>
<dbReference type="SUPFAM" id="SSF55729">
    <property type="entry name" value="Acyl-CoA N-acyltransferases (Nat)"/>
    <property type="match status" value="1"/>
</dbReference>
<evidence type="ECO:0000313" key="3">
    <source>
        <dbReference type="Proteomes" id="UP000179129"/>
    </source>
</evidence>
<dbReference type="PANTHER" id="PTHR47237:SF2">
    <property type="entry name" value="BLL4206 PROTEIN"/>
    <property type="match status" value="1"/>
</dbReference>
<dbReference type="InterPro" id="IPR000182">
    <property type="entry name" value="GNAT_dom"/>
</dbReference>
<evidence type="ECO:0000313" key="2">
    <source>
        <dbReference type="EMBL" id="OGG00498.1"/>
    </source>
</evidence>
<dbReference type="Pfam" id="PF18014">
    <property type="entry name" value="Acetyltransf_18"/>
    <property type="match status" value="1"/>
</dbReference>
<dbReference type="PROSITE" id="PS51186">
    <property type="entry name" value="GNAT"/>
    <property type="match status" value="1"/>
</dbReference>
<dbReference type="InterPro" id="IPR016181">
    <property type="entry name" value="Acyl_CoA_acyltransferase"/>
</dbReference>
<comment type="caution">
    <text evidence="2">The sequence shown here is derived from an EMBL/GenBank/DDBJ whole genome shotgun (WGS) entry which is preliminary data.</text>
</comment>
<feature type="domain" description="N-acetyltransferase" evidence="1">
    <location>
        <begin position="74"/>
        <end position="216"/>
    </location>
</feature>
<organism evidence="2 3">
    <name type="scientific">Candidatus Glassbacteria bacterium RIFCSPLOWO2_12_FULL_58_11</name>
    <dbReference type="NCBI Taxonomy" id="1817867"/>
    <lineage>
        <taxon>Bacteria</taxon>
        <taxon>Candidatus Glassiibacteriota</taxon>
    </lineage>
</organism>
<protein>
    <recommendedName>
        <fullName evidence="1">N-acetyltransferase domain-containing protein</fullName>
    </recommendedName>
</protein>
<proteinExistence type="predicted"/>
<reference evidence="2 3" key="1">
    <citation type="journal article" date="2016" name="Nat. Commun.">
        <title>Thousands of microbial genomes shed light on interconnected biogeochemical processes in an aquifer system.</title>
        <authorList>
            <person name="Anantharaman K."/>
            <person name="Brown C.T."/>
            <person name="Hug L.A."/>
            <person name="Sharon I."/>
            <person name="Castelle C.J."/>
            <person name="Probst A.J."/>
            <person name="Thomas B.C."/>
            <person name="Singh A."/>
            <person name="Wilkins M.J."/>
            <person name="Karaoz U."/>
            <person name="Brodie E.L."/>
            <person name="Williams K.H."/>
            <person name="Hubbard S.S."/>
            <person name="Banfield J.F."/>
        </authorList>
    </citation>
    <scope>NUCLEOTIDE SEQUENCE [LARGE SCALE GENOMIC DNA]</scope>
</reference>